<sequence length="399" mass="46250">MSQSISAITPLTSPAPAQAKARVFFPNLDGLRFLSFFVVFLFHWYMTTYPYINGTNPNASEGIRFLFQYGSLGVNFFFVLSGFLITYLLIRERELTGTIHVGNFYVRRILRIWPLYYLCLAIAFILFPMLKQMGGEAYVERVDPWYYVIFAANFEYMRIWPEHPEAVLVSVLWSVAVEEQFYLTWPLILRIVPMRFYKYVFLLIMLGSLIFRSFYTADNDHDYAVRYFHTFSVIGDMALGGLLAWLCSFPNKFLSWVTNMRKPVIALIYVGAVLLSLFKSHIFPAGIPIIFERLVIGLFFGMIILEQNYAVNSFFKLGRWKLITKLGTYTYGLYCLHLLAIYISTKVVLKLGLDQRMLGTAFAQAIIALPLSIGISIASYHLFEKWFLQLKDRFAFITK</sequence>
<feature type="transmembrane region" description="Helical" evidence="1">
    <location>
        <begin position="110"/>
        <end position="130"/>
    </location>
</feature>
<name>A0A4Q7MV89_9BACT</name>
<dbReference type="GO" id="GO:0016747">
    <property type="term" value="F:acyltransferase activity, transferring groups other than amino-acyl groups"/>
    <property type="evidence" value="ECO:0007669"/>
    <property type="project" value="InterPro"/>
</dbReference>
<dbReference type="Proteomes" id="UP000293874">
    <property type="component" value="Unassembled WGS sequence"/>
</dbReference>
<accession>A0A4Q7MV89</accession>
<feature type="transmembrane region" description="Helical" evidence="1">
    <location>
        <begin position="285"/>
        <end position="305"/>
    </location>
</feature>
<dbReference type="PANTHER" id="PTHR23028:SF53">
    <property type="entry name" value="ACYL_TRANSF_3 DOMAIN-CONTAINING PROTEIN"/>
    <property type="match status" value="1"/>
</dbReference>
<feature type="transmembrane region" description="Helical" evidence="1">
    <location>
        <begin position="196"/>
        <end position="215"/>
    </location>
</feature>
<evidence type="ECO:0000313" key="3">
    <source>
        <dbReference type="EMBL" id="RZS72508.1"/>
    </source>
</evidence>
<evidence type="ECO:0000259" key="2">
    <source>
        <dbReference type="Pfam" id="PF01757"/>
    </source>
</evidence>
<dbReference type="InterPro" id="IPR050879">
    <property type="entry name" value="Acyltransferase_3"/>
</dbReference>
<dbReference type="EMBL" id="SGXA01000002">
    <property type="protein sequence ID" value="RZS72508.1"/>
    <property type="molecule type" value="Genomic_DNA"/>
</dbReference>
<feature type="transmembrane region" description="Helical" evidence="1">
    <location>
        <begin position="166"/>
        <end position="189"/>
    </location>
</feature>
<evidence type="ECO:0000256" key="1">
    <source>
        <dbReference type="SAM" id="Phobius"/>
    </source>
</evidence>
<keyword evidence="1" id="KW-0812">Transmembrane</keyword>
<feature type="transmembrane region" description="Helical" evidence="1">
    <location>
        <begin position="326"/>
        <end position="349"/>
    </location>
</feature>
<feature type="transmembrane region" description="Helical" evidence="1">
    <location>
        <begin position="227"/>
        <end position="248"/>
    </location>
</feature>
<dbReference type="AlphaFoldDB" id="A0A4Q7MV89"/>
<dbReference type="Pfam" id="PF01757">
    <property type="entry name" value="Acyl_transf_3"/>
    <property type="match status" value="1"/>
</dbReference>
<feature type="transmembrane region" description="Helical" evidence="1">
    <location>
        <begin position="30"/>
        <end position="46"/>
    </location>
</feature>
<reference evidence="3 4" key="1">
    <citation type="submission" date="2019-02" db="EMBL/GenBank/DDBJ databases">
        <title>Genomic Encyclopedia of Type Strains, Phase IV (KMG-IV): sequencing the most valuable type-strain genomes for metagenomic binning, comparative biology and taxonomic classification.</title>
        <authorList>
            <person name="Goeker M."/>
        </authorList>
    </citation>
    <scope>NUCLEOTIDE SEQUENCE [LARGE SCALE GENOMIC DNA]</scope>
    <source>
        <strain evidence="3 4">DSM 18116</strain>
    </source>
</reference>
<protein>
    <submittedName>
        <fullName evidence="3">Peptidoglycan/LPS O-acetylase OafA/YrhL</fullName>
    </submittedName>
</protein>
<dbReference type="PANTHER" id="PTHR23028">
    <property type="entry name" value="ACETYLTRANSFERASE"/>
    <property type="match status" value="1"/>
</dbReference>
<evidence type="ECO:0000313" key="4">
    <source>
        <dbReference type="Proteomes" id="UP000293874"/>
    </source>
</evidence>
<keyword evidence="1" id="KW-1133">Transmembrane helix</keyword>
<feature type="domain" description="Acyltransferase 3" evidence="2">
    <location>
        <begin position="27"/>
        <end position="380"/>
    </location>
</feature>
<dbReference type="InterPro" id="IPR002656">
    <property type="entry name" value="Acyl_transf_3_dom"/>
</dbReference>
<dbReference type="OrthoDB" id="290051at2"/>
<dbReference type="GO" id="GO:0000271">
    <property type="term" value="P:polysaccharide biosynthetic process"/>
    <property type="evidence" value="ECO:0007669"/>
    <property type="project" value="TreeGrafter"/>
</dbReference>
<proteinExistence type="predicted"/>
<dbReference type="RefSeq" id="WP_130542917.1">
    <property type="nucleotide sequence ID" value="NZ_CP042431.1"/>
</dbReference>
<feature type="transmembrane region" description="Helical" evidence="1">
    <location>
        <begin position="66"/>
        <end position="90"/>
    </location>
</feature>
<keyword evidence="1" id="KW-0472">Membrane</keyword>
<comment type="caution">
    <text evidence="3">The sequence shown here is derived from an EMBL/GenBank/DDBJ whole genome shotgun (WGS) entry which is preliminary data.</text>
</comment>
<dbReference type="GO" id="GO:0016020">
    <property type="term" value="C:membrane"/>
    <property type="evidence" value="ECO:0007669"/>
    <property type="project" value="TreeGrafter"/>
</dbReference>
<feature type="transmembrane region" description="Helical" evidence="1">
    <location>
        <begin position="260"/>
        <end position="279"/>
    </location>
</feature>
<feature type="transmembrane region" description="Helical" evidence="1">
    <location>
        <begin position="361"/>
        <end position="383"/>
    </location>
</feature>
<organism evidence="3 4">
    <name type="scientific">Pseudobacter ginsenosidimutans</name>
    <dbReference type="NCBI Taxonomy" id="661488"/>
    <lineage>
        <taxon>Bacteria</taxon>
        <taxon>Pseudomonadati</taxon>
        <taxon>Bacteroidota</taxon>
        <taxon>Chitinophagia</taxon>
        <taxon>Chitinophagales</taxon>
        <taxon>Chitinophagaceae</taxon>
        <taxon>Pseudobacter</taxon>
    </lineage>
</organism>
<gene>
    <name evidence="3" type="ORF">EV199_4429</name>
</gene>
<keyword evidence="4" id="KW-1185">Reference proteome</keyword>